<protein>
    <submittedName>
        <fullName evidence="1">Uncharacterized protein</fullName>
    </submittedName>
</protein>
<dbReference type="Proteomes" id="UP001218412">
    <property type="component" value="Chromosome"/>
</dbReference>
<evidence type="ECO:0000313" key="1">
    <source>
        <dbReference type="EMBL" id="WCR11954.1"/>
    </source>
</evidence>
<accession>A0ABY7SY55</accession>
<organism evidence="1 2">
    <name type="scientific">Paracoccus stylophorae</name>
    <dbReference type="NCBI Taxonomy" id="659350"/>
    <lineage>
        <taxon>Bacteria</taxon>
        <taxon>Pseudomonadati</taxon>
        <taxon>Pseudomonadota</taxon>
        <taxon>Alphaproteobacteria</taxon>
        <taxon>Rhodobacterales</taxon>
        <taxon>Paracoccaceae</taxon>
        <taxon>Paracoccus</taxon>
    </lineage>
</organism>
<reference evidence="1 2" key="1">
    <citation type="submission" date="2021-01" db="EMBL/GenBank/DDBJ databases">
        <title>Biogeographic distribution of Paracoccus.</title>
        <authorList>
            <person name="Hollensteiner J."/>
            <person name="Leineberger J."/>
            <person name="Brinkhoff T."/>
            <person name="Daniel R."/>
        </authorList>
    </citation>
    <scope>NUCLEOTIDE SEQUENCE [LARGE SCALE GENOMIC DNA]</scope>
    <source>
        <strain evidence="1 2">LMG25392</strain>
    </source>
</reference>
<sequence length="90" mass="9708">MATDCLNAADTPAASFRDVYGATEAEISTLNGLATALHDLARECNAIDHAGHDTMPLMALIDIVERTAKEVKRLHAAEHDVYMAERRSAA</sequence>
<dbReference type="RefSeq" id="WP_272860073.1">
    <property type="nucleotide sequence ID" value="NZ_CP067134.1"/>
</dbReference>
<name>A0ABY7SY55_9RHOB</name>
<gene>
    <name evidence="1" type="ORF">JHW45_06245</name>
</gene>
<dbReference type="EMBL" id="CP067134">
    <property type="protein sequence ID" value="WCR11954.1"/>
    <property type="molecule type" value="Genomic_DNA"/>
</dbReference>
<proteinExistence type="predicted"/>
<keyword evidence="2" id="KW-1185">Reference proteome</keyword>
<evidence type="ECO:0000313" key="2">
    <source>
        <dbReference type="Proteomes" id="UP001218412"/>
    </source>
</evidence>